<dbReference type="SMART" id="SM00382">
    <property type="entry name" value="AAA"/>
    <property type="match status" value="1"/>
</dbReference>
<organism evidence="7 8">
    <name type="scientific">Devosia ginsengisoli</name>
    <dbReference type="NCBI Taxonomy" id="400770"/>
    <lineage>
        <taxon>Bacteria</taxon>
        <taxon>Pseudomonadati</taxon>
        <taxon>Pseudomonadota</taxon>
        <taxon>Alphaproteobacteria</taxon>
        <taxon>Hyphomicrobiales</taxon>
        <taxon>Devosiaceae</taxon>
        <taxon>Devosia</taxon>
    </lineage>
</organism>
<keyword evidence="5 7" id="KW-0067">ATP-binding</keyword>
<protein>
    <submittedName>
        <fullName evidence="7">sn-glycerol-3-phosphate ABC transporter ATP-binding protein UgpC</fullName>
    </submittedName>
</protein>
<dbReference type="SUPFAM" id="SSF52540">
    <property type="entry name" value="P-loop containing nucleoside triphosphate hydrolases"/>
    <property type="match status" value="1"/>
</dbReference>
<comment type="subcellular location">
    <subcellularLocation>
        <location evidence="1">Cell inner membrane</location>
        <topology evidence="1">Peripheral membrane protein</topology>
    </subcellularLocation>
</comment>
<evidence type="ECO:0000313" key="7">
    <source>
        <dbReference type="EMBL" id="QDZ12582.1"/>
    </source>
</evidence>
<dbReference type="CDD" id="cd03301">
    <property type="entry name" value="ABC_MalK_N"/>
    <property type="match status" value="1"/>
</dbReference>
<dbReference type="PROSITE" id="PS50893">
    <property type="entry name" value="ABC_TRANSPORTER_2"/>
    <property type="match status" value="1"/>
</dbReference>
<dbReference type="PANTHER" id="PTHR43875:SF10">
    <property type="entry name" value="BLL2173 PROTEIN"/>
    <property type="match status" value="1"/>
</dbReference>
<reference evidence="7 8" key="1">
    <citation type="submission" date="2019-07" db="EMBL/GenBank/DDBJ databases">
        <title>Full genome sequence of Devosia sp. Gsoil 520.</title>
        <authorList>
            <person name="Im W.-T."/>
        </authorList>
    </citation>
    <scope>NUCLEOTIDE SEQUENCE [LARGE SCALE GENOMIC DNA]</scope>
    <source>
        <strain evidence="7 8">Gsoil 520</strain>
    </source>
</reference>
<dbReference type="Gene3D" id="2.40.50.140">
    <property type="entry name" value="Nucleic acid-binding proteins"/>
    <property type="match status" value="1"/>
</dbReference>
<evidence type="ECO:0000256" key="4">
    <source>
        <dbReference type="ARBA" id="ARBA00022741"/>
    </source>
</evidence>
<dbReference type="EMBL" id="CP042304">
    <property type="protein sequence ID" value="QDZ12582.1"/>
    <property type="molecule type" value="Genomic_DNA"/>
</dbReference>
<dbReference type="InterPro" id="IPR013611">
    <property type="entry name" value="Transp-assoc_OB_typ2"/>
</dbReference>
<dbReference type="FunFam" id="3.40.50.300:FF:000042">
    <property type="entry name" value="Maltose/maltodextrin ABC transporter, ATP-binding protein"/>
    <property type="match status" value="1"/>
</dbReference>
<dbReference type="InterPro" id="IPR027417">
    <property type="entry name" value="P-loop_NTPase"/>
</dbReference>
<keyword evidence="4" id="KW-0547">Nucleotide-binding</keyword>
<dbReference type="KEGG" id="dea:FPZ08_18620"/>
<dbReference type="GO" id="GO:0055052">
    <property type="term" value="C:ATP-binding cassette (ABC) transporter complex, substrate-binding subunit-containing"/>
    <property type="evidence" value="ECO:0007669"/>
    <property type="project" value="TreeGrafter"/>
</dbReference>
<evidence type="ECO:0000259" key="6">
    <source>
        <dbReference type="PROSITE" id="PS50893"/>
    </source>
</evidence>
<evidence type="ECO:0000256" key="3">
    <source>
        <dbReference type="ARBA" id="ARBA00022448"/>
    </source>
</evidence>
<dbReference type="InterPro" id="IPR017871">
    <property type="entry name" value="ABC_transporter-like_CS"/>
</dbReference>
<evidence type="ECO:0000256" key="1">
    <source>
        <dbReference type="ARBA" id="ARBA00004417"/>
    </source>
</evidence>
<dbReference type="InterPro" id="IPR012340">
    <property type="entry name" value="NA-bd_OB-fold"/>
</dbReference>
<dbReference type="InterPro" id="IPR008995">
    <property type="entry name" value="Mo/tungstate-bd_C_term_dom"/>
</dbReference>
<keyword evidence="8" id="KW-1185">Reference proteome</keyword>
<dbReference type="GO" id="GO:0016887">
    <property type="term" value="F:ATP hydrolysis activity"/>
    <property type="evidence" value="ECO:0007669"/>
    <property type="project" value="InterPro"/>
</dbReference>
<gene>
    <name evidence="7" type="primary">ugpC</name>
    <name evidence="7" type="ORF">FPZ08_18620</name>
</gene>
<feature type="domain" description="ABC transporter" evidence="6">
    <location>
        <begin position="4"/>
        <end position="234"/>
    </location>
</feature>
<dbReference type="Pfam" id="PF08402">
    <property type="entry name" value="TOBE_2"/>
    <property type="match status" value="1"/>
</dbReference>
<comment type="similarity">
    <text evidence="2">Belongs to the ABC transporter superfamily.</text>
</comment>
<dbReference type="InterPro" id="IPR003593">
    <property type="entry name" value="AAA+_ATPase"/>
</dbReference>
<dbReference type="Proteomes" id="UP000315364">
    <property type="component" value="Chromosome"/>
</dbReference>
<dbReference type="AlphaFoldDB" id="A0A5B8LYX9"/>
<dbReference type="InterPro" id="IPR015855">
    <property type="entry name" value="ABC_transpr_MalK-like"/>
</dbReference>
<proteinExistence type="inferred from homology"/>
<keyword evidence="3" id="KW-0813">Transport</keyword>
<sequence length="352" mass="37934">MSEIELKHVGKSYGNVSVLDDISLEMGDGEFVVLVGPSGCGKSTLLRMIAGLEDITSGEITIGGKVINHMPAKERDLAMVFQSYALYPHMKVADNMSFALKLAGTPRAEIKARVDEAAAILGLAHLLDRLPRELSGGQRQRVAMGRAIVRNPRAFLFDEPLSNLDAKLRVKMRAEIKKLHQRLGKTTVYVTHDQTEAMTMADKIVVLNGGRIEQAGAPLELYDNPANLFVASFIGSPEINLYEARYAGGTDVALETGARLPLGAPLDVPAGTEIVYGLRPQHIALTDDGVPAAVVVVEPTGDAQEVLARIAGEDISIVVRDHAPLSLGQTIHLAIDPARVLIFDRATGLRLR</sequence>
<dbReference type="GO" id="GO:0008643">
    <property type="term" value="P:carbohydrate transport"/>
    <property type="evidence" value="ECO:0007669"/>
    <property type="project" value="InterPro"/>
</dbReference>
<dbReference type="PROSITE" id="PS00211">
    <property type="entry name" value="ABC_TRANSPORTER_1"/>
    <property type="match status" value="1"/>
</dbReference>
<dbReference type="RefSeq" id="WP_146291733.1">
    <property type="nucleotide sequence ID" value="NZ_CP042304.1"/>
</dbReference>
<dbReference type="NCBIfam" id="NF008653">
    <property type="entry name" value="PRK11650.1"/>
    <property type="match status" value="1"/>
</dbReference>
<name>A0A5B8LYX9_9HYPH</name>
<dbReference type="SUPFAM" id="SSF50331">
    <property type="entry name" value="MOP-like"/>
    <property type="match status" value="1"/>
</dbReference>
<dbReference type="InterPro" id="IPR003439">
    <property type="entry name" value="ABC_transporter-like_ATP-bd"/>
</dbReference>
<dbReference type="GO" id="GO:0140359">
    <property type="term" value="F:ABC-type transporter activity"/>
    <property type="evidence" value="ECO:0007669"/>
    <property type="project" value="InterPro"/>
</dbReference>
<dbReference type="Pfam" id="PF00005">
    <property type="entry name" value="ABC_tran"/>
    <property type="match status" value="1"/>
</dbReference>
<dbReference type="PANTHER" id="PTHR43875">
    <property type="entry name" value="MALTODEXTRIN IMPORT ATP-BINDING PROTEIN MSMX"/>
    <property type="match status" value="1"/>
</dbReference>
<dbReference type="Gene3D" id="3.40.50.300">
    <property type="entry name" value="P-loop containing nucleotide triphosphate hydrolases"/>
    <property type="match status" value="1"/>
</dbReference>
<dbReference type="OrthoDB" id="7817850at2"/>
<evidence type="ECO:0000313" key="8">
    <source>
        <dbReference type="Proteomes" id="UP000315364"/>
    </source>
</evidence>
<dbReference type="InterPro" id="IPR047641">
    <property type="entry name" value="ABC_transpr_MalK/UgpC-like"/>
</dbReference>
<dbReference type="Gene3D" id="2.40.50.100">
    <property type="match status" value="1"/>
</dbReference>
<evidence type="ECO:0000256" key="2">
    <source>
        <dbReference type="ARBA" id="ARBA00005417"/>
    </source>
</evidence>
<dbReference type="GO" id="GO:0005524">
    <property type="term" value="F:ATP binding"/>
    <property type="evidence" value="ECO:0007669"/>
    <property type="project" value="UniProtKB-KW"/>
</dbReference>
<evidence type="ECO:0000256" key="5">
    <source>
        <dbReference type="ARBA" id="ARBA00022840"/>
    </source>
</evidence>
<accession>A0A5B8LYX9</accession>